<proteinExistence type="predicted"/>
<dbReference type="EMBL" id="CAJOBA010055121">
    <property type="protein sequence ID" value="CAF4280669.1"/>
    <property type="molecule type" value="Genomic_DNA"/>
</dbReference>
<feature type="non-terminal residue" evidence="1">
    <location>
        <position position="1"/>
    </location>
</feature>
<comment type="caution">
    <text evidence="1">The sequence shown here is derived from an EMBL/GenBank/DDBJ whole genome shotgun (WGS) entry which is preliminary data.</text>
</comment>
<gene>
    <name evidence="1" type="ORF">OVA965_LOCUS36519</name>
    <name evidence="2" type="ORF">TMI583_LOCUS37531</name>
</gene>
<evidence type="ECO:0000313" key="2">
    <source>
        <dbReference type="EMBL" id="CAF4280669.1"/>
    </source>
</evidence>
<protein>
    <submittedName>
        <fullName evidence="1">Uncharacterized protein</fullName>
    </submittedName>
</protein>
<dbReference type="EMBL" id="CAJNOK010033163">
    <property type="protein sequence ID" value="CAF1491499.1"/>
    <property type="molecule type" value="Genomic_DNA"/>
</dbReference>
<dbReference type="AlphaFoldDB" id="A0A8S2FKI4"/>
<sequence>SNLVWTNTNQQFRLVSFAYSIAVIQNLDVASNPYGSRPMIPRSQEMRRK</sequence>
<name>A0A8S2FKI4_9BILA</name>
<accession>A0A8S2FKI4</accession>
<reference evidence="1" key="1">
    <citation type="submission" date="2021-02" db="EMBL/GenBank/DDBJ databases">
        <authorList>
            <person name="Nowell W R."/>
        </authorList>
    </citation>
    <scope>NUCLEOTIDE SEQUENCE</scope>
</reference>
<evidence type="ECO:0000313" key="3">
    <source>
        <dbReference type="Proteomes" id="UP000677228"/>
    </source>
</evidence>
<dbReference type="Proteomes" id="UP000682733">
    <property type="component" value="Unassembled WGS sequence"/>
</dbReference>
<organism evidence="1 3">
    <name type="scientific">Didymodactylos carnosus</name>
    <dbReference type="NCBI Taxonomy" id="1234261"/>
    <lineage>
        <taxon>Eukaryota</taxon>
        <taxon>Metazoa</taxon>
        <taxon>Spiralia</taxon>
        <taxon>Gnathifera</taxon>
        <taxon>Rotifera</taxon>
        <taxon>Eurotatoria</taxon>
        <taxon>Bdelloidea</taxon>
        <taxon>Philodinida</taxon>
        <taxon>Philodinidae</taxon>
        <taxon>Didymodactylos</taxon>
    </lineage>
</organism>
<dbReference type="Proteomes" id="UP000677228">
    <property type="component" value="Unassembled WGS sequence"/>
</dbReference>
<evidence type="ECO:0000313" key="1">
    <source>
        <dbReference type="EMBL" id="CAF1491499.1"/>
    </source>
</evidence>